<evidence type="ECO:0000313" key="2">
    <source>
        <dbReference type="Proteomes" id="UP000029492"/>
    </source>
</evidence>
<name>A0A089P2N7_9HYPH</name>
<dbReference type="EMBL" id="CP003811">
    <property type="protein sequence ID" value="AIQ93035.1"/>
    <property type="molecule type" value="Genomic_DNA"/>
</dbReference>
<proteinExistence type="predicted"/>
<gene>
    <name evidence="1" type="ORF">MOC_5280</name>
</gene>
<dbReference type="HOGENOM" id="CLU_3330057_0_0_5"/>
<sequence>MIIRTIRAGALPLLSDDLAPRGGAVLPCGGPAAARTGP</sequence>
<organism evidence="1 2">
    <name type="scientific">Methylobacterium oryzae CBMB20</name>
    <dbReference type="NCBI Taxonomy" id="693986"/>
    <lineage>
        <taxon>Bacteria</taxon>
        <taxon>Pseudomonadati</taxon>
        <taxon>Pseudomonadota</taxon>
        <taxon>Alphaproteobacteria</taxon>
        <taxon>Hyphomicrobiales</taxon>
        <taxon>Methylobacteriaceae</taxon>
        <taxon>Methylobacterium</taxon>
    </lineage>
</organism>
<dbReference type="STRING" id="693986.MOC_5280"/>
<dbReference type="KEGG" id="mor:MOC_5280"/>
<dbReference type="Proteomes" id="UP000029492">
    <property type="component" value="Chromosome"/>
</dbReference>
<accession>A0A089P2N7</accession>
<keyword evidence="2" id="KW-1185">Reference proteome</keyword>
<evidence type="ECO:0000313" key="1">
    <source>
        <dbReference type="EMBL" id="AIQ93035.1"/>
    </source>
</evidence>
<reference evidence="1 2" key="1">
    <citation type="journal article" date="2014" name="PLoS ONE">
        <title>Genome Information of Methylobacterium oryzae, a Plant-Probiotic Methylotroph in the Phyllosphere.</title>
        <authorList>
            <person name="Kwak M.J."/>
            <person name="Jeong H."/>
            <person name="Madhaiyan M."/>
            <person name="Lee Y."/>
            <person name="Sa T.M."/>
            <person name="Oh T.K."/>
            <person name="Kim J.F."/>
        </authorList>
    </citation>
    <scope>NUCLEOTIDE SEQUENCE [LARGE SCALE GENOMIC DNA]</scope>
    <source>
        <strain evidence="1 2">CBMB20</strain>
    </source>
</reference>
<protein>
    <submittedName>
        <fullName evidence="1">Protein of unassigned function</fullName>
    </submittedName>
</protein>
<dbReference type="AlphaFoldDB" id="A0A089P2N7"/>